<dbReference type="PANTHER" id="PTHR43899">
    <property type="entry name" value="RH59310P"/>
    <property type="match status" value="1"/>
</dbReference>
<keyword evidence="3" id="KW-0560">Oxidoreductase</keyword>
<dbReference type="InterPro" id="IPR002347">
    <property type="entry name" value="SDR_fam"/>
</dbReference>
<dbReference type="InterPro" id="IPR051019">
    <property type="entry name" value="VLCFA-Steroid_DH"/>
</dbReference>
<dbReference type="InterPro" id="IPR036291">
    <property type="entry name" value="NAD(P)-bd_dom_sf"/>
</dbReference>
<dbReference type="AlphaFoldDB" id="A0A0A9Y944"/>
<organism evidence="5">
    <name type="scientific">Lygus hesperus</name>
    <name type="common">Western plant bug</name>
    <dbReference type="NCBI Taxonomy" id="30085"/>
    <lineage>
        <taxon>Eukaryota</taxon>
        <taxon>Metazoa</taxon>
        <taxon>Ecdysozoa</taxon>
        <taxon>Arthropoda</taxon>
        <taxon>Hexapoda</taxon>
        <taxon>Insecta</taxon>
        <taxon>Pterygota</taxon>
        <taxon>Neoptera</taxon>
        <taxon>Paraneoptera</taxon>
        <taxon>Hemiptera</taxon>
        <taxon>Heteroptera</taxon>
        <taxon>Panheteroptera</taxon>
        <taxon>Cimicomorpha</taxon>
        <taxon>Miridae</taxon>
        <taxon>Mirini</taxon>
        <taxon>Lygus</taxon>
    </lineage>
</organism>
<gene>
    <name evidence="5" type="primary">hsd17b12_3</name>
    <name evidence="6" type="synonym">hsd17b12_5</name>
    <name evidence="5" type="ORF">CM83_63900</name>
    <name evidence="6" type="ORF">g.58383</name>
</gene>
<evidence type="ECO:0000313" key="5">
    <source>
        <dbReference type="EMBL" id="JAG28719.1"/>
    </source>
</evidence>
<dbReference type="Gene3D" id="3.40.50.720">
    <property type="entry name" value="NAD(P)-binding Rossmann-like Domain"/>
    <property type="match status" value="1"/>
</dbReference>
<dbReference type="FunFam" id="3.40.50.720:FF:000137">
    <property type="entry name" value="Hydroxysteroid (17-beta) dehydrogenase 3"/>
    <property type="match status" value="1"/>
</dbReference>
<evidence type="ECO:0000256" key="3">
    <source>
        <dbReference type="ARBA" id="ARBA00023002"/>
    </source>
</evidence>
<accession>A0A0A9Y944</accession>
<reference evidence="5" key="2">
    <citation type="submission" date="2014-07" db="EMBL/GenBank/DDBJ databases">
        <authorList>
            <person name="Hull J."/>
        </authorList>
    </citation>
    <scope>NUCLEOTIDE SEQUENCE</scope>
</reference>
<reference evidence="5" key="1">
    <citation type="journal article" date="2014" name="PLoS ONE">
        <title>Transcriptome-Based Identification of ABC Transporters in the Western Tarnished Plant Bug Lygus hesperus.</title>
        <authorList>
            <person name="Hull J.J."/>
            <person name="Chaney K."/>
            <person name="Geib S.M."/>
            <person name="Fabrick J.A."/>
            <person name="Brent C.S."/>
            <person name="Walsh D."/>
            <person name="Lavine L.C."/>
        </authorList>
    </citation>
    <scope>NUCLEOTIDE SEQUENCE</scope>
</reference>
<proteinExistence type="inferred from homology"/>
<comment type="similarity">
    <text evidence="1 4">Belongs to the short-chain dehydrogenases/reductases (SDR) family.</text>
</comment>
<dbReference type="SUPFAM" id="SSF51735">
    <property type="entry name" value="NAD(P)-binding Rossmann-fold domains"/>
    <property type="match status" value="1"/>
</dbReference>
<evidence type="ECO:0000313" key="6">
    <source>
        <dbReference type="EMBL" id="JAQ16798.1"/>
    </source>
</evidence>
<dbReference type="PANTHER" id="PTHR43899:SF13">
    <property type="entry name" value="RH59310P"/>
    <property type="match status" value="1"/>
</dbReference>
<dbReference type="PRINTS" id="PR00080">
    <property type="entry name" value="SDRFAMILY"/>
</dbReference>
<sequence>MLNLFYSALVLAVGFRVVKFLYRKLTSEEVKDVTKWGKWAVVTGATDGIGRAFAENFAQKGMSIVLVSRSQDKLEAVAKEIETKYHVSTKVIQADFSSLDEGMYKRIGKELEAMEVGVLVNNVGVSYTHPEFFIDLKENHENLYNDIVNVNITSTINMCRFVLPGMVSRGGGWIINMSSGLADIPAPMLTLYAASKAFISKFSQDLGFEYKSKGIKVQWLKPGLVATSMSNIKKTSWFVPSASSYVKSALNDLSMKDCSEGYFSHILVIRATVLLSCLLPDFMAKKLMGISISTRKKALKKCKSCSPSTD</sequence>
<name>A0A0A9Y944_LYGHE</name>
<protein>
    <submittedName>
        <fullName evidence="5">Estradiol 17-beta-dehydrogenase 12</fullName>
    </submittedName>
</protein>
<keyword evidence="2" id="KW-0521">NADP</keyword>
<dbReference type="EMBL" id="GDHC01001831">
    <property type="protein sequence ID" value="JAQ16798.1"/>
    <property type="molecule type" value="Transcribed_RNA"/>
</dbReference>
<evidence type="ECO:0000256" key="2">
    <source>
        <dbReference type="ARBA" id="ARBA00022857"/>
    </source>
</evidence>
<dbReference type="PIRSF" id="PIRSF000126">
    <property type="entry name" value="11-beta-HSD1"/>
    <property type="match status" value="1"/>
</dbReference>
<dbReference type="PRINTS" id="PR00081">
    <property type="entry name" value="GDHRDH"/>
</dbReference>
<dbReference type="CDD" id="cd05356">
    <property type="entry name" value="17beta-HSD1_like_SDR_c"/>
    <property type="match status" value="1"/>
</dbReference>
<dbReference type="EMBL" id="GBHO01014885">
    <property type="protein sequence ID" value="JAG28719.1"/>
    <property type="molecule type" value="Transcribed_RNA"/>
</dbReference>
<evidence type="ECO:0000256" key="4">
    <source>
        <dbReference type="RuleBase" id="RU000363"/>
    </source>
</evidence>
<evidence type="ECO:0000256" key="1">
    <source>
        <dbReference type="ARBA" id="ARBA00006484"/>
    </source>
</evidence>
<dbReference type="GO" id="GO:0016491">
    <property type="term" value="F:oxidoreductase activity"/>
    <property type="evidence" value="ECO:0007669"/>
    <property type="project" value="UniProtKB-KW"/>
</dbReference>
<reference evidence="6" key="3">
    <citation type="journal article" date="2016" name="Gigascience">
        <title>De novo construction of an expanded transcriptome assembly for the western tarnished plant bug, Lygus hesperus.</title>
        <authorList>
            <person name="Tassone E.E."/>
            <person name="Geib S.M."/>
            <person name="Hall B."/>
            <person name="Fabrick J.A."/>
            <person name="Brent C.S."/>
            <person name="Hull J.J."/>
        </authorList>
    </citation>
    <scope>NUCLEOTIDE SEQUENCE</scope>
</reference>
<dbReference type="Pfam" id="PF00106">
    <property type="entry name" value="adh_short"/>
    <property type="match status" value="1"/>
</dbReference>
<dbReference type="GO" id="GO:0005783">
    <property type="term" value="C:endoplasmic reticulum"/>
    <property type="evidence" value="ECO:0007669"/>
    <property type="project" value="TreeGrafter"/>
</dbReference>